<dbReference type="EMBL" id="CABDVU010000001">
    <property type="protein sequence ID" value="VTN14918.1"/>
    <property type="molecule type" value="Genomic_DNA"/>
</dbReference>
<dbReference type="AlphaFoldDB" id="A0A4U9DEU3"/>
<keyword evidence="1" id="KW-0418">Kinase</keyword>
<organism evidence="1 2">
    <name type="scientific">Raoultella terrigena</name>
    <name type="common">Klebsiella terrigena</name>
    <dbReference type="NCBI Taxonomy" id="577"/>
    <lineage>
        <taxon>Bacteria</taxon>
        <taxon>Pseudomonadati</taxon>
        <taxon>Pseudomonadota</taxon>
        <taxon>Gammaproteobacteria</taxon>
        <taxon>Enterobacterales</taxon>
        <taxon>Enterobacteriaceae</taxon>
        <taxon>Klebsiella/Raoultella group</taxon>
        <taxon>Raoultella</taxon>
    </lineage>
</organism>
<accession>A0A4U9DEU3</accession>
<keyword evidence="1" id="KW-0808">Transferase</keyword>
<name>A0A4U9DEU3_RAOTE</name>
<reference evidence="1 2" key="1">
    <citation type="submission" date="2019-04" db="EMBL/GenBank/DDBJ databases">
        <authorList>
            <consortium name="Pathogen Informatics"/>
        </authorList>
    </citation>
    <scope>NUCLEOTIDE SEQUENCE [LARGE SCALE GENOMIC DNA]</scope>
    <source>
        <strain evidence="1 2">NCTC9185</strain>
    </source>
</reference>
<dbReference type="GO" id="GO:0046522">
    <property type="term" value="F:S-methyl-5-thioribose kinase activity"/>
    <property type="evidence" value="ECO:0007669"/>
    <property type="project" value="UniProtKB-EC"/>
</dbReference>
<gene>
    <name evidence="1" type="primary">mtnK_1</name>
    <name evidence="1" type="ORF">NCTC9185_06986</name>
</gene>
<sequence>MRPCATSACATRFSLGKALIVIAERIDGVDELIARIRQYG</sequence>
<dbReference type="EC" id="2.7.1.100" evidence="1"/>
<proteinExistence type="predicted"/>
<protein>
    <submittedName>
        <fullName evidence="1">Methylthioribose kinase</fullName>
        <ecNumber evidence="1">2.7.1.100</ecNumber>
    </submittedName>
</protein>
<dbReference type="Proteomes" id="UP000339249">
    <property type="component" value="Unassembled WGS sequence"/>
</dbReference>
<evidence type="ECO:0000313" key="1">
    <source>
        <dbReference type="EMBL" id="VTN14918.1"/>
    </source>
</evidence>
<evidence type="ECO:0000313" key="2">
    <source>
        <dbReference type="Proteomes" id="UP000339249"/>
    </source>
</evidence>